<feature type="compositionally biased region" description="Low complexity" evidence="1">
    <location>
        <begin position="439"/>
        <end position="452"/>
    </location>
</feature>
<gene>
    <name evidence="2" type="ORF">CYMTET_12019</name>
</gene>
<dbReference type="Proteomes" id="UP001190700">
    <property type="component" value="Unassembled WGS sequence"/>
</dbReference>
<sequence length="463" mass="47875">MFHHGAGSLMGIIPDLSLLVHGELYDALDGDAVRQQSERVGDIVDIGDDHYVKKRSPPGSKHGLQEWMCVRGGKVESLHTEKGHFANQGMNPFLAQALTIEGIIQFTMNKQREVWYDAHQATNPVVEHYKPWLRLEANHLAQVVALPTPYPEQVGIATRVDGAVRTYMVNCPNEAARQIVDRAEVLEEGGPAQPPPPATAAAGSNHAVGGTQHSPAPQEQAGPAQPPPPATAAAGSDHAVGGTQHSPAPQNQAGPAQPPPPATAAAGSDHAVGGTQHSPAPQDQAGPAQPPPPATAAAGSDHAVGGTQHSPTPQDQAGPAQPPPPPAAVGSDHAAGGAQHSPTPQDQAGPAQPLPPPATTAAGRDHAAGGMQHLPAPQDQAGEHAMSLTLLQMLITTFITPLRYHMGMGVLTSPAQPLPPPATAAAGRDHAAGGMQHLPAPQDQAGPAQQVAARHRRRRQRPC</sequence>
<dbReference type="EMBL" id="LGRX02004525">
    <property type="protein sequence ID" value="KAK3280129.1"/>
    <property type="molecule type" value="Genomic_DNA"/>
</dbReference>
<proteinExistence type="predicted"/>
<dbReference type="AlphaFoldDB" id="A0AAE0LCV6"/>
<evidence type="ECO:0000256" key="1">
    <source>
        <dbReference type="SAM" id="MobiDB-lite"/>
    </source>
</evidence>
<evidence type="ECO:0000313" key="3">
    <source>
        <dbReference type="Proteomes" id="UP001190700"/>
    </source>
</evidence>
<name>A0AAE0LCV6_9CHLO</name>
<comment type="caution">
    <text evidence="2">The sequence shown here is derived from an EMBL/GenBank/DDBJ whole genome shotgun (WGS) entry which is preliminary data.</text>
</comment>
<evidence type="ECO:0000313" key="2">
    <source>
        <dbReference type="EMBL" id="KAK3280129.1"/>
    </source>
</evidence>
<reference evidence="2 3" key="1">
    <citation type="journal article" date="2015" name="Genome Biol. Evol.">
        <title>Comparative Genomics of a Bacterivorous Green Alga Reveals Evolutionary Causalities and Consequences of Phago-Mixotrophic Mode of Nutrition.</title>
        <authorList>
            <person name="Burns J.A."/>
            <person name="Paasch A."/>
            <person name="Narechania A."/>
            <person name="Kim E."/>
        </authorList>
    </citation>
    <scope>NUCLEOTIDE SEQUENCE [LARGE SCALE GENOMIC DNA]</scope>
    <source>
        <strain evidence="2 3">PLY_AMNH</strain>
    </source>
</reference>
<feature type="region of interest" description="Disordered" evidence="1">
    <location>
        <begin position="187"/>
        <end position="378"/>
    </location>
</feature>
<organism evidence="2 3">
    <name type="scientific">Cymbomonas tetramitiformis</name>
    <dbReference type="NCBI Taxonomy" id="36881"/>
    <lineage>
        <taxon>Eukaryota</taxon>
        <taxon>Viridiplantae</taxon>
        <taxon>Chlorophyta</taxon>
        <taxon>Pyramimonadophyceae</taxon>
        <taxon>Pyramimonadales</taxon>
        <taxon>Pyramimonadaceae</taxon>
        <taxon>Cymbomonas</taxon>
    </lineage>
</organism>
<accession>A0AAE0LCV6</accession>
<protein>
    <submittedName>
        <fullName evidence="2">Uncharacterized protein</fullName>
    </submittedName>
</protein>
<keyword evidence="3" id="KW-1185">Reference proteome</keyword>
<feature type="compositionally biased region" description="Basic residues" evidence="1">
    <location>
        <begin position="453"/>
        <end position="463"/>
    </location>
</feature>
<feature type="region of interest" description="Disordered" evidence="1">
    <location>
        <begin position="415"/>
        <end position="463"/>
    </location>
</feature>